<evidence type="ECO:0000256" key="1">
    <source>
        <dbReference type="ARBA" id="ARBA00022679"/>
    </source>
</evidence>
<dbReference type="Proteomes" id="UP000886818">
    <property type="component" value="Chromosome"/>
</dbReference>
<name>A0ABX8RAA0_9CLOT</name>
<keyword evidence="4" id="KW-1185">Reference proteome</keyword>
<dbReference type="RefSeq" id="WP_218282664.1">
    <property type="nucleotide sequence ID" value="NZ_CP078093.1"/>
</dbReference>
<organism evidence="3 4">
    <name type="scientific">Crassaminicella indica</name>
    <dbReference type="NCBI Taxonomy" id="2855394"/>
    <lineage>
        <taxon>Bacteria</taxon>
        <taxon>Bacillati</taxon>
        <taxon>Bacillota</taxon>
        <taxon>Clostridia</taxon>
        <taxon>Eubacteriales</taxon>
        <taxon>Clostridiaceae</taxon>
        <taxon>Crassaminicella</taxon>
    </lineage>
</organism>
<feature type="domain" description="Glycosyl transferase family 1" evidence="2">
    <location>
        <begin position="166"/>
        <end position="295"/>
    </location>
</feature>
<proteinExistence type="predicted"/>
<protein>
    <submittedName>
        <fullName evidence="3">Glycosyltransferase family 4 protein</fullName>
    </submittedName>
</protein>
<dbReference type="Pfam" id="PF00534">
    <property type="entry name" value="Glycos_transf_1"/>
    <property type="match status" value="1"/>
</dbReference>
<dbReference type="CDD" id="cd03801">
    <property type="entry name" value="GT4_PimA-like"/>
    <property type="match status" value="1"/>
</dbReference>
<evidence type="ECO:0000259" key="2">
    <source>
        <dbReference type="Pfam" id="PF00534"/>
    </source>
</evidence>
<dbReference type="EMBL" id="CP078093">
    <property type="protein sequence ID" value="QXM05967.1"/>
    <property type="molecule type" value="Genomic_DNA"/>
</dbReference>
<reference evidence="3" key="1">
    <citation type="submission" date="2021-07" db="EMBL/GenBank/DDBJ databases">
        <title>Complete genome sequence of Crassaminicella sp. 143-21, isolated from a deep-sea hydrothermal vent.</title>
        <authorList>
            <person name="Li X."/>
        </authorList>
    </citation>
    <scope>NUCLEOTIDE SEQUENCE</scope>
    <source>
        <strain evidence="3">143-21</strain>
    </source>
</reference>
<gene>
    <name evidence="3" type="ORF">KVH43_11485</name>
</gene>
<sequence length="331" mass="39186">MNVLFQTRKDYLSNVAGDSVIIQNLRKNLINLGVKVDIYHDNRINLSKYDIVHIFNTIRVHESYQFMKHVKKHNKRIVLTPIYWDLRKYFKGTLQLEKIASWNRNEKKRKFLFDHCDIYLPHCMGEAKLIMKNYNTPSKYTIIPYGVDESFLMGKKYYLKKKYGIDDYILCVGRINHQKNQFNLIKALLKEKIPLVLVGTVNDKNYLKECLKMRKEKLFLLDHVKISELNSIYKGAKVHVLPSWIEYPGLANLEAGMAGCNVVTTKIGSTKEVFGEYIRYCNPYDFESIYKETMEAFETDKNNLFKDFIMENYIWMKIAKKVKEVYFSIIE</sequence>
<accession>A0ABX8RAA0</accession>
<keyword evidence="1" id="KW-0808">Transferase</keyword>
<evidence type="ECO:0000313" key="4">
    <source>
        <dbReference type="Proteomes" id="UP000886818"/>
    </source>
</evidence>
<evidence type="ECO:0000313" key="3">
    <source>
        <dbReference type="EMBL" id="QXM05967.1"/>
    </source>
</evidence>
<dbReference type="PANTHER" id="PTHR46401:SF2">
    <property type="entry name" value="GLYCOSYLTRANSFERASE WBBK-RELATED"/>
    <property type="match status" value="1"/>
</dbReference>
<dbReference type="PANTHER" id="PTHR46401">
    <property type="entry name" value="GLYCOSYLTRANSFERASE WBBK-RELATED"/>
    <property type="match status" value="1"/>
</dbReference>
<dbReference type="InterPro" id="IPR001296">
    <property type="entry name" value="Glyco_trans_1"/>
</dbReference>